<dbReference type="InterPro" id="IPR000312">
    <property type="entry name" value="Glycosyl_Trfase_fam3"/>
</dbReference>
<dbReference type="PANTHER" id="PTHR10515:SF0">
    <property type="entry name" value="THYMIDINE PHOSPHORYLASE"/>
    <property type="match status" value="1"/>
</dbReference>
<dbReference type="GO" id="GO:0006206">
    <property type="term" value="P:pyrimidine nucleobase metabolic process"/>
    <property type="evidence" value="ECO:0007669"/>
    <property type="project" value="InterPro"/>
</dbReference>
<dbReference type="InterPro" id="IPR018090">
    <property type="entry name" value="Pyrmidine_PPas_bac/euk"/>
</dbReference>
<dbReference type="NCBIfam" id="TIGR02644">
    <property type="entry name" value="Y_phosphoryl"/>
    <property type="match status" value="1"/>
</dbReference>
<comment type="similarity">
    <text evidence="1">Belongs to the thymidine/pyrimidine-nucleoside phosphorylase family.</text>
</comment>
<dbReference type="EMBL" id="UINC01095464">
    <property type="protein sequence ID" value="SVC51570.1"/>
    <property type="molecule type" value="Genomic_DNA"/>
</dbReference>
<dbReference type="PIRSF" id="PIRSF000478">
    <property type="entry name" value="TP_PyNP"/>
    <property type="match status" value="1"/>
</dbReference>
<dbReference type="PROSITE" id="PS00647">
    <property type="entry name" value="THYMID_PHOSPHORYLASE"/>
    <property type="match status" value="1"/>
</dbReference>
<gene>
    <name evidence="7" type="ORF">METZ01_LOCUS304424</name>
</gene>
<dbReference type="Gene3D" id="1.20.970.10">
    <property type="entry name" value="Transferase, Pyrimidine Nucleoside Phosphorylase, Chain C"/>
    <property type="match status" value="1"/>
</dbReference>
<evidence type="ECO:0000256" key="3">
    <source>
        <dbReference type="ARBA" id="ARBA00022676"/>
    </source>
</evidence>
<keyword evidence="4" id="KW-0808">Transferase</keyword>
<comment type="subunit">
    <text evidence="2">Homodimer.</text>
</comment>
<evidence type="ECO:0008006" key="8">
    <source>
        <dbReference type="Google" id="ProtNLM"/>
    </source>
</evidence>
<dbReference type="Gene3D" id="3.40.1030.10">
    <property type="entry name" value="Nucleoside phosphorylase/phosphoribosyltransferase catalytic domain"/>
    <property type="match status" value="1"/>
</dbReference>
<dbReference type="SUPFAM" id="SSF52418">
    <property type="entry name" value="Nucleoside phosphorylase/phosphoribosyltransferase catalytic domain"/>
    <property type="match status" value="1"/>
</dbReference>
<dbReference type="GO" id="GO:0016154">
    <property type="term" value="F:pyrimidine-nucleoside phosphorylase activity"/>
    <property type="evidence" value="ECO:0007669"/>
    <property type="project" value="InterPro"/>
</dbReference>
<dbReference type="AlphaFoldDB" id="A0A382MSM3"/>
<dbReference type="Pfam" id="PF02885">
    <property type="entry name" value="Glycos_trans_3N"/>
    <property type="match status" value="1"/>
</dbReference>
<dbReference type="FunFam" id="3.40.1030.10:FF:000003">
    <property type="entry name" value="Pyrimidine-nucleoside phosphorylase"/>
    <property type="match status" value="1"/>
</dbReference>
<name>A0A382MSM3_9ZZZZ</name>
<sequence>MDFLKLIEQKRDGAELSPEAIAEAVAAFSAGAIPDYQMAAFLMAVNFQGMSAKETRALTESMRDSGEVLEFPKDDRPIVDKHSTGGVGDKVSLVLAPLLACLGYRVPMISGRGLGITGGTLDKLESIPGFNTQLTVEQIVSQVQEIGVAMGGQTAEIAPADKRLYALRDVTGTVPSIPLITASILSKKLAENLDALVMDVKFGAAAFMADAEQARALAQSIVSLAGECGVKTTALLTAMDAPLGRAAGNWLEVQEAVACLEGNGPEDLEKLVIACVTHLPGGDAERAREELASGRPRAKFDELLAAQGADLDEFTAKLKKDSIAPVVKEFVSPIDGYVRQCDARIIGELVRDLGGGRLNQDSVIQAEVG</sequence>
<dbReference type="NCBIfam" id="NF004490">
    <property type="entry name" value="PRK05820.1"/>
    <property type="match status" value="1"/>
</dbReference>
<evidence type="ECO:0000256" key="2">
    <source>
        <dbReference type="ARBA" id="ARBA00011738"/>
    </source>
</evidence>
<dbReference type="InterPro" id="IPR017872">
    <property type="entry name" value="Pyrmidine_PPase_CS"/>
</dbReference>
<reference evidence="7" key="1">
    <citation type="submission" date="2018-05" db="EMBL/GenBank/DDBJ databases">
        <authorList>
            <person name="Lanie J.A."/>
            <person name="Ng W.-L."/>
            <person name="Kazmierczak K.M."/>
            <person name="Andrzejewski T.M."/>
            <person name="Davidsen T.M."/>
            <person name="Wayne K.J."/>
            <person name="Tettelin H."/>
            <person name="Glass J.I."/>
            <person name="Rusch D."/>
            <person name="Podicherti R."/>
            <person name="Tsui H.-C.T."/>
            <person name="Winkler M.E."/>
        </authorList>
    </citation>
    <scope>NUCLEOTIDE SEQUENCE</scope>
</reference>
<dbReference type="InterPro" id="IPR035902">
    <property type="entry name" value="Nuc_phospho_transferase"/>
</dbReference>
<dbReference type="GO" id="GO:0005829">
    <property type="term" value="C:cytosol"/>
    <property type="evidence" value="ECO:0007669"/>
    <property type="project" value="TreeGrafter"/>
</dbReference>
<dbReference type="PANTHER" id="PTHR10515">
    <property type="entry name" value="THYMIDINE PHOSPHORYLASE"/>
    <property type="match status" value="1"/>
</dbReference>
<evidence type="ECO:0000259" key="6">
    <source>
        <dbReference type="Pfam" id="PF02885"/>
    </source>
</evidence>
<dbReference type="InterPro" id="IPR017459">
    <property type="entry name" value="Glycosyl_Trfase_fam3_N_dom"/>
</dbReference>
<dbReference type="GO" id="GO:0006213">
    <property type="term" value="P:pyrimidine nucleoside metabolic process"/>
    <property type="evidence" value="ECO:0007669"/>
    <property type="project" value="InterPro"/>
</dbReference>
<evidence type="ECO:0000256" key="4">
    <source>
        <dbReference type="ARBA" id="ARBA00022679"/>
    </source>
</evidence>
<feature type="non-terminal residue" evidence="7">
    <location>
        <position position="369"/>
    </location>
</feature>
<feature type="domain" description="Glycosyl transferase family 3" evidence="5">
    <location>
        <begin position="77"/>
        <end position="271"/>
    </location>
</feature>
<dbReference type="SUPFAM" id="SSF47648">
    <property type="entry name" value="Nucleoside phosphorylase/phosphoribosyltransferase N-terminal domain"/>
    <property type="match status" value="1"/>
</dbReference>
<dbReference type="SUPFAM" id="SSF54680">
    <property type="entry name" value="Pyrimidine nucleoside phosphorylase C-terminal domain"/>
    <property type="match status" value="1"/>
</dbReference>
<dbReference type="GO" id="GO:0004645">
    <property type="term" value="F:1,4-alpha-oligoglucan phosphorylase activity"/>
    <property type="evidence" value="ECO:0007669"/>
    <property type="project" value="InterPro"/>
</dbReference>
<proteinExistence type="inferred from homology"/>
<dbReference type="InterPro" id="IPR000053">
    <property type="entry name" value="Thymidine/pyrmidine_PPase"/>
</dbReference>
<feature type="domain" description="Glycosyl transferase family 3 N-terminal" evidence="6">
    <location>
        <begin position="5"/>
        <end position="66"/>
    </location>
</feature>
<organism evidence="7">
    <name type="scientific">marine metagenome</name>
    <dbReference type="NCBI Taxonomy" id="408172"/>
    <lineage>
        <taxon>unclassified sequences</taxon>
        <taxon>metagenomes</taxon>
        <taxon>ecological metagenomes</taxon>
    </lineage>
</organism>
<accession>A0A382MSM3</accession>
<dbReference type="InterPro" id="IPR036320">
    <property type="entry name" value="Glycosyl_Trfase_fam3_N_dom_sf"/>
</dbReference>
<keyword evidence="3" id="KW-0328">Glycosyltransferase</keyword>
<dbReference type="InterPro" id="IPR036566">
    <property type="entry name" value="PYNP-like_C_sf"/>
</dbReference>
<evidence type="ECO:0000259" key="5">
    <source>
        <dbReference type="Pfam" id="PF00591"/>
    </source>
</evidence>
<evidence type="ECO:0000256" key="1">
    <source>
        <dbReference type="ARBA" id="ARBA00006915"/>
    </source>
</evidence>
<evidence type="ECO:0000313" key="7">
    <source>
        <dbReference type="EMBL" id="SVC51570.1"/>
    </source>
</evidence>
<dbReference type="Gene3D" id="3.90.1170.30">
    <property type="entry name" value="Pyrimidine nucleoside phosphorylase-like, C-terminal domain"/>
    <property type="match status" value="1"/>
</dbReference>
<protein>
    <recommendedName>
        <fullName evidence="8">Pyrimidine nucleoside phosphorylase C-terminal domain-containing protein</fullName>
    </recommendedName>
</protein>
<dbReference type="Pfam" id="PF00591">
    <property type="entry name" value="Glycos_transf_3"/>
    <property type="match status" value="1"/>
</dbReference>